<name>A0A8H7DKR9_9AGAR</name>
<accession>A0A8H7DKR9</accession>
<feature type="compositionally biased region" description="Acidic residues" evidence="1">
    <location>
        <begin position="8"/>
        <end position="20"/>
    </location>
</feature>
<protein>
    <submittedName>
        <fullName evidence="3">Uncharacterized protein</fullName>
    </submittedName>
</protein>
<comment type="caution">
    <text evidence="3">The sequence shown here is derived from an EMBL/GenBank/DDBJ whole genome shotgun (WGS) entry which is preliminary data.</text>
</comment>
<dbReference type="AlphaFoldDB" id="A0A8H7DKR9"/>
<feature type="transmembrane region" description="Helical" evidence="2">
    <location>
        <begin position="102"/>
        <end position="122"/>
    </location>
</feature>
<evidence type="ECO:0000256" key="1">
    <source>
        <dbReference type="SAM" id="MobiDB-lite"/>
    </source>
</evidence>
<dbReference type="EMBL" id="JACAZH010000001">
    <property type="protein sequence ID" value="KAF7377022.1"/>
    <property type="molecule type" value="Genomic_DNA"/>
</dbReference>
<evidence type="ECO:0000313" key="3">
    <source>
        <dbReference type="EMBL" id="KAF7377022.1"/>
    </source>
</evidence>
<keyword evidence="4" id="KW-1185">Reference proteome</keyword>
<keyword evidence="2" id="KW-0812">Transmembrane</keyword>
<dbReference type="OrthoDB" id="3117364at2759"/>
<dbReference type="Proteomes" id="UP000623467">
    <property type="component" value="Unassembled WGS sequence"/>
</dbReference>
<sequence length="130" mass="14517">MNPFRDYDDSDSDGEDFDADIDSDCRSTYIDDCESEHLCVSAEDDSDVEAKSSHSEEDVHAPADKDCWSEHAELSNCENHDVSDSTVEDIVAAEIFMPSRSLNVVMSIQLVSILFLALSWVYNHVSVSFV</sequence>
<proteinExistence type="predicted"/>
<feature type="region of interest" description="Disordered" evidence="1">
    <location>
        <begin position="1"/>
        <end position="20"/>
    </location>
</feature>
<keyword evidence="2" id="KW-1133">Transmembrane helix</keyword>
<organism evidence="3 4">
    <name type="scientific">Mycena sanguinolenta</name>
    <dbReference type="NCBI Taxonomy" id="230812"/>
    <lineage>
        <taxon>Eukaryota</taxon>
        <taxon>Fungi</taxon>
        <taxon>Dikarya</taxon>
        <taxon>Basidiomycota</taxon>
        <taxon>Agaricomycotina</taxon>
        <taxon>Agaricomycetes</taxon>
        <taxon>Agaricomycetidae</taxon>
        <taxon>Agaricales</taxon>
        <taxon>Marasmiineae</taxon>
        <taxon>Mycenaceae</taxon>
        <taxon>Mycena</taxon>
    </lineage>
</organism>
<evidence type="ECO:0000256" key="2">
    <source>
        <dbReference type="SAM" id="Phobius"/>
    </source>
</evidence>
<gene>
    <name evidence="3" type="ORF">MSAN_00120300</name>
</gene>
<keyword evidence="2" id="KW-0472">Membrane</keyword>
<reference evidence="3" key="1">
    <citation type="submission" date="2020-05" db="EMBL/GenBank/DDBJ databases">
        <title>Mycena genomes resolve the evolution of fungal bioluminescence.</title>
        <authorList>
            <person name="Tsai I.J."/>
        </authorList>
    </citation>
    <scope>NUCLEOTIDE SEQUENCE</scope>
    <source>
        <strain evidence="3">160909Yilan</strain>
    </source>
</reference>
<evidence type="ECO:0000313" key="4">
    <source>
        <dbReference type="Proteomes" id="UP000623467"/>
    </source>
</evidence>